<evidence type="ECO:0000256" key="1">
    <source>
        <dbReference type="SAM" id="MobiDB-lite"/>
    </source>
</evidence>
<feature type="region of interest" description="Disordered" evidence="1">
    <location>
        <begin position="342"/>
        <end position="385"/>
    </location>
</feature>
<feature type="compositionally biased region" description="Pro residues" evidence="1">
    <location>
        <begin position="290"/>
        <end position="300"/>
    </location>
</feature>
<organism evidence="2 3">
    <name type="scientific">Prymnesium parvum</name>
    <name type="common">Toxic golden alga</name>
    <dbReference type="NCBI Taxonomy" id="97485"/>
    <lineage>
        <taxon>Eukaryota</taxon>
        <taxon>Haptista</taxon>
        <taxon>Haptophyta</taxon>
        <taxon>Prymnesiophyceae</taxon>
        <taxon>Prymnesiales</taxon>
        <taxon>Prymnesiaceae</taxon>
        <taxon>Prymnesium</taxon>
    </lineage>
</organism>
<reference evidence="2 3" key="1">
    <citation type="journal article" date="2024" name="Science">
        <title>Giant polyketide synthase enzymes in the biosynthesis of giant marine polyether toxins.</title>
        <authorList>
            <person name="Fallon T.R."/>
            <person name="Shende V.V."/>
            <person name="Wierzbicki I.H."/>
            <person name="Pendleton A.L."/>
            <person name="Watervoot N.F."/>
            <person name="Auber R.P."/>
            <person name="Gonzalez D.J."/>
            <person name="Wisecaver J.H."/>
            <person name="Moore B.S."/>
        </authorList>
    </citation>
    <scope>NUCLEOTIDE SEQUENCE [LARGE SCALE GENOMIC DNA]</scope>
    <source>
        <strain evidence="2 3">12B1</strain>
    </source>
</reference>
<sequence length="573" mass="60066">MPNTSTRFLTRVLGLNPPPPPDAYDAFGVSREISAHSRLTLLRLRAFLSAAIESHRAQRAWVTATLRQRAATRRHAVREARVLVERHAAAPESPPRGEARVVASLPPLVDDHGEAREHEREELRQRAQQLLHGLLGLVARDLVASLPAQPEACAKGGFCSPLTAPLGSVGRGGLPLHDTWRAAAVRDELDEAAPSLSAAFRRPSPPSAAPLTSASPPTSVATPLAASPPPATSRPPATSPPPAASTSPPRFTSEEPHISALPTSSPPGSPPLSTSTSPPTSPRPTSTLPATPPPAPPLPAARPSTAPLRSTAPAAASPPLTVAECVLEVDGIFLSNEDSLRSWRPDRKRSRVAARAAAGSHGEEDGMPSATGGSDGDDDDDESAAAAAAAAAAAGGASAAFASLAAAARATAARLSSRAEAEECARASAPLFAASGALRRDDCEAWGLLGRVLSLVCERFVHSPPPRWDSFASWLFQLAPRDEASPLQQTRLELRRHLIAATATPRRGALLPAPRDGSFDEIAARLLRAATRWDSEAHARLHNEAQCSLVEVRLDEGDYVSPTAPRRVAGKRA</sequence>
<evidence type="ECO:0008006" key="4">
    <source>
        <dbReference type="Google" id="ProtNLM"/>
    </source>
</evidence>
<feature type="compositionally biased region" description="Low complexity" evidence="1">
    <location>
        <begin position="271"/>
        <end position="289"/>
    </location>
</feature>
<keyword evidence="3" id="KW-1185">Reference proteome</keyword>
<accession>A0AB34IGA9</accession>
<evidence type="ECO:0000313" key="3">
    <source>
        <dbReference type="Proteomes" id="UP001515480"/>
    </source>
</evidence>
<name>A0AB34IGA9_PRYPA</name>
<proteinExistence type="predicted"/>
<dbReference type="Proteomes" id="UP001515480">
    <property type="component" value="Unassembled WGS sequence"/>
</dbReference>
<comment type="caution">
    <text evidence="2">The sequence shown here is derived from an EMBL/GenBank/DDBJ whole genome shotgun (WGS) entry which is preliminary data.</text>
</comment>
<feature type="compositionally biased region" description="Low complexity" evidence="1">
    <location>
        <begin position="209"/>
        <end position="225"/>
    </location>
</feature>
<dbReference type="AlphaFoldDB" id="A0AB34IGA9"/>
<feature type="compositionally biased region" description="Pro residues" evidence="1">
    <location>
        <begin position="226"/>
        <end position="243"/>
    </location>
</feature>
<evidence type="ECO:0000313" key="2">
    <source>
        <dbReference type="EMBL" id="KAL1498880.1"/>
    </source>
</evidence>
<gene>
    <name evidence="2" type="ORF">AB1Y20_013404</name>
</gene>
<protein>
    <recommendedName>
        <fullName evidence="4">Fanconi-associated nuclease</fullName>
    </recommendedName>
</protein>
<dbReference type="EMBL" id="JBGBPQ010000026">
    <property type="protein sequence ID" value="KAL1498880.1"/>
    <property type="molecule type" value="Genomic_DNA"/>
</dbReference>
<feature type="compositionally biased region" description="Low complexity" evidence="1">
    <location>
        <begin position="301"/>
        <end position="318"/>
    </location>
</feature>
<feature type="region of interest" description="Disordered" evidence="1">
    <location>
        <begin position="196"/>
        <end position="318"/>
    </location>
</feature>